<keyword evidence="2" id="KW-1185">Reference proteome</keyword>
<comment type="caution">
    <text evidence="1">The sequence shown here is derived from an EMBL/GenBank/DDBJ whole genome shotgun (WGS) entry which is preliminary data.</text>
</comment>
<dbReference type="EMBL" id="BSXS01002305">
    <property type="protein sequence ID" value="GME78727.1"/>
    <property type="molecule type" value="Genomic_DNA"/>
</dbReference>
<organism evidence="1 2">
    <name type="scientific">Ambrosiozyma monospora</name>
    <name type="common">Yeast</name>
    <name type="synonym">Endomycopsis monosporus</name>
    <dbReference type="NCBI Taxonomy" id="43982"/>
    <lineage>
        <taxon>Eukaryota</taxon>
        <taxon>Fungi</taxon>
        <taxon>Dikarya</taxon>
        <taxon>Ascomycota</taxon>
        <taxon>Saccharomycotina</taxon>
        <taxon>Pichiomycetes</taxon>
        <taxon>Pichiales</taxon>
        <taxon>Pichiaceae</taxon>
        <taxon>Ambrosiozyma</taxon>
    </lineage>
</organism>
<reference evidence="1" key="1">
    <citation type="submission" date="2023-04" db="EMBL/GenBank/DDBJ databases">
        <title>Ambrosiozyma monospora NBRC 10751.</title>
        <authorList>
            <person name="Ichikawa N."/>
            <person name="Sato H."/>
            <person name="Tonouchi N."/>
        </authorList>
    </citation>
    <scope>NUCLEOTIDE SEQUENCE</scope>
    <source>
        <strain evidence="1">NBRC 10751</strain>
    </source>
</reference>
<dbReference type="Proteomes" id="UP001165064">
    <property type="component" value="Unassembled WGS sequence"/>
</dbReference>
<gene>
    <name evidence="1" type="ORF">Amon02_000358200</name>
</gene>
<accession>A0ACB5T1A6</accession>
<sequence>MTSNYTYLDVSIGGESIGRLVIELFNAAAPKTTTNFHQLCQSNAYKDTYFHRVIKNFMIQGGDLTNGKTVKPSEYPPANIGKGGYSIYKTEDDPSGKFEDENSDYPITTPFLVCMANSGPNTNTSQFFISTYPSPHLTGLHTVFGKVVHGKSIVRHIEKVEVISNKNNETNAWIPVEKQAVVINESGIWKDGDDLPNNVACTDPIGDDKYEEYPDDNEGLDLEKGDVTLKITSTIKDSATLLFKQKRTRDAFLKYKKALRYCTELVPDEDSDKTNYKKFLDLKKTLYLNLSLTALQLQKYQTCIDYCGFLLEMDDAKLTNTQTAKVFYRLGKAYAELKKYDTALDILEKASLFSPSDKTIATEHQRVKQIVEDAKLTEKMKYAKFFG</sequence>
<name>A0ACB5T1A6_AMBMO</name>
<evidence type="ECO:0000313" key="2">
    <source>
        <dbReference type="Proteomes" id="UP001165064"/>
    </source>
</evidence>
<evidence type="ECO:0000313" key="1">
    <source>
        <dbReference type="EMBL" id="GME78727.1"/>
    </source>
</evidence>
<proteinExistence type="predicted"/>
<protein>
    <submittedName>
        <fullName evidence="1">Unnamed protein product</fullName>
    </submittedName>
</protein>